<gene>
    <name evidence="1" type="ORF">OE88DRAFT_802593</name>
</gene>
<dbReference type="InterPro" id="IPR032675">
    <property type="entry name" value="LRR_dom_sf"/>
</dbReference>
<reference evidence="1 2" key="1">
    <citation type="journal article" date="2019" name="Nat. Ecol. Evol.">
        <title>Megaphylogeny resolves global patterns of mushroom evolution.</title>
        <authorList>
            <person name="Varga T."/>
            <person name="Krizsan K."/>
            <person name="Foldi C."/>
            <person name="Dima B."/>
            <person name="Sanchez-Garcia M."/>
            <person name="Sanchez-Ramirez S."/>
            <person name="Szollosi G.J."/>
            <person name="Szarkandi J.G."/>
            <person name="Papp V."/>
            <person name="Albert L."/>
            <person name="Andreopoulos W."/>
            <person name="Angelini C."/>
            <person name="Antonin V."/>
            <person name="Barry K.W."/>
            <person name="Bougher N.L."/>
            <person name="Buchanan P."/>
            <person name="Buyck B."/>
            <person name="Bense V."/>
            <person name="Catcheside P."/>
            <person name="Chovatia M."/>
            <person name="Cooper J."/>
            <person name="Damon W."/>
            <person name="Desjardin D."/>
            <person name="Finy P."/>
            <person name="Geml J."/>
            <person name="Haridas S."/>
            <person name="Hughes K."/>
            <person name="Justo A."/>
            <person name="Karasinski D."/>
            <person name="Kautmanova I."/>
            <person name="Kiss B."/>
            <person name="Kocsube S."/>
            <person name="Kotiranta H."/>
            <person name="LaButti K.M."/>
            <person name="Lechner B.E."/>
            <person name="Liimatainen K."/>
            <person name="Lipzen A."/>
            <person name="Lukacs Z."/>
            <person name="Mihaltcheva S."/>
            <person name="Morgado L.N."/>
            <person name="Niskanen T."/>
            <person name="Noordeloos M.E."/>
            <person name="Ohm R.A."/>
            <person name="Ortiz-Santana B."/>
            <person name="Ovrebo C."/>
            <person name="Racz N."/>
            <person name="Riley R."/>
            <person name="Savchenko A."/>
            <person name="Shiryaev A."/>
            <person name="Soop K."/>
            <person name="Spirin V."/>
            <person name="Szebenyi C."/>
            <person name="Tomsovsky M."/>
            <person name="Tulloss R.E."/>
            <person name="Uehling J."/>
            <person name="Grigoriev I.V."/>
            <person name="Vagvolgyi C."/>
            <person name="Papp T."/>
            <person name="Martin F.M."/>
            <person name="Miettinen O."/>
            <person name="Hibbett D.S."/>
            <person name="Nagy L.G."/>
        </authorList>
    </citation>
    <scope>NUCLEOTIDE SEQUENCE [LARGE SCALE GENOMIC DNA]</scope>
    <source>
        <strain evidence="1 2">OMC1185</strain>
    </source>
</reference>
<keyword evidence="2" id="KW-1185">Reference proteome</keyword>
<sequence>MSRMKYSIAAIDRLPVELLSYVLVLGTQRQQTRRWYELDEDWDTHPYVNDLPTTAACVSSRWRQVALSTPDLWTSVCISLGDIRRHVIDSSWRDELPSERSRFLDTRRLDLYIIRSQLCPLDVLVDARDPQWDFMDPEGPQHQMHWNSFLPADMRGALTYLLQSMSRWRSLMILTDTFAPMYAALQYLSDSQDADQLSSERPPAVAPILESLTLMRCNEYAAYSPIFNPEDMRNPFYLPFGGRHERGSLFSHLPKLNRLILSGVHIDWSRVGPSPNGLAENPAASLCTYSSLETLELSYHCADVRPTLRQFVQLLRGCPGLSKLVLRVSGPTWETDGDAAFLESVAIPLDCLQTLCIAYVDPDVSLQWLKMLNARNLKELEIEDASHSIDFNEDDGADMIQWIGGSLDVSRVIVPSVDLLPFPKLETLKLRRIHIENSQPIANLLSKLTLLRGLSLDSPSLPVIDALRPALSLSGPSHVCPHLVRLHVRATQDVLDIVKEIIVRRAGDGLELREASLELFGQGRDVRQEWEADVMALVLSVGGDMDAFINSVDVAPPDEQGTDEEAGWPS</sequence>
<dbReference type="SUPFAM" id="SSF52047">
    <property type="entry name" value="RNI-like"/>
    <property type="match status" value="1"/>
</dbReference>
<evidence type="ECO:0000313" key="1">
    <source>
        <dbReference type="EMBL" id="TFK47400.1"/>
    </source>
</evidence>
<dbReference type="STRING" id="5364.A0A5C3MQY6"/>
<evidence type="ECO:0000313" key="2">
    <source>
        <dbReference type="Proteomes" id="UP000305948"/>
    </source>
</evidence>
<name>A0A5C3MQY6_9AGAM</name>
<dbReference type="AlphaFoldDB" id="A0A5C3MQY6"/>
<dbReference type="OrthoDB" id="3237066at2759"/>
<organism evidence="1 2">
    <name type="scientific">Heliocybe sulcata</name>
    <dbReference type="NCBI Taxonomy" id="5364"/>
    <lineage>
        <taxon>Eukaryota</taxon>
        <taxon>Fungi</taxon>
        <taxon>Dikarya</taxon>
        <taxon>Basidiomycota</taxon>
        <taxon>Agaricomycotina</taxon>
        <taxon>Agaricomycetes</taxon>
        <taxon>Gloeophyllales</taxon>
        <taxon>Gloeophyllaceae</taxon>
        <taxon>Heliocybe</taxon>
    </lineage>
</organism>
<dbReference type="Gene3D" id="3.80.10.10">
    <property type="entry name" value="Ribonuclease Inhibitor"/>
    <property type="match status" value="1"/>
</dbReference>
<protein>
    <submittedName>
        <fullName evidence="1">Uncharacterized protein</fullName>
    </submittedName>
</protein>
<proteinExistence type="predicted"/>
<dbReference type="EMBL" id="ML213524">
    <property type="protein sequence ID" value="TFK47400.1"/>
    <property type="molecule type" value="Genomic_DNA"/>
</dbReference>
<dbReference type="Proteomes" id="UP000305948">
    <property type="component" value="Unassembled WGS sequence"/>
</dbReference>
<accession>A0A5C3MQY6</accession>